<dbReference type="InterPro" id="IPR032692">
    <property type="entry name" value="YccS_N"/>
</dbReference>
<feature type="transmembrane region" description="Helical" evidence="7">
    <location>
        <begin position="500"/>
        <end position="517"/>
    </location>
</feature>
<protein>
    <submittedName>
        <fullName evidence="10">FUSC family membrane protein</fullName>
    </submittedName>
</protein>
<feature type="domain" description="Integral membrane bound transporter" evidence="9">
    <location>
        <begin position="419"/>
        <end position="541"/>
    </location>
</feature>
<evidence type="ECO:0000256" key="3">
    <source>
        <dbReference type="ARBA" id="ARBA00022692"/>
    </source>
</evidence>
<feature type="transmembrane region" description="Helical" evidence="7">
    <location>
        <begin position="47"/>
        <end position="64"/>
    </location>
</feature>
<evidence type="ECO:0000256" key="6">
    <source>
        <dbReference type="ARBA" id="ARBA00043993"/>
    </source>
</evidence>
<evidence type="ECO:0000256" key="7">
    <source>
        <dbReference type="SAM" id="Phobius"/>
    </source>
</evidence>
<keyword evidence="5 7" id="KW-0472">Membrane</keyword>
<feature type="transmembrane region" description="Helical" evidence="7">
    <location>
        <begin position="453"/>
        <end position="473"/>
    </location>
</feature>
<sequence length="749" mass="85089">MGLSKGLKSLDYSRELRKFITSQYLYSGVRITAGVIIPAIILNRFGLLQTMIALPLGALCVSLTDSPGPEHHRRNSLIASLIINVLVLLVTGIVHTSPTLTIICIIVFGMFFSLIGVYGNRVSSIGLIALVAFTFNVDGHMQGSNLWQTCLYFSIGGVWYALLSMLLNTLRPYMFIQQLLGESLTEISNYLHLKSLFYKKDPNYNALYNQMISLQVKIHQHQEDLREMLFKTRRIIEESTVRGRSLMMMFLDSVDLMESVMTSQQDYEELHKELDDTGMLNKYYDCIDAMAEELFEIGLAVQSGISLGEPKEMEEKVQDAVNAFVALRKQELNSTNISKFIRLRQILYSIQDVAERIKRLRSFAENDKKAARKWVSELKPDAAVQRTEINPMLLLENLSLKSNHFRHALRVTLAMLTGYIISLLFPIGHGYWILLTIITIMKPAYSLTRQRNIHRLLGTIVGVIIGFVVLYFIKDTTALAIIMIIAMILSYSFIKLNYFIGTAGITVYVLVSFHFLSSNDFSSVIKDRMIDTSIGSAIAFFYALFVFPSWERGQIEQYLVAMLQANKKYFDAVTKLYTGAEPVDFKPARKEAFVALANLSDNFQKILSEPKAQQKNLSYYHQLVASNHILTSYIASLSYYAQRTKNKYASADFEPLIEKVSDQMDLSIQLAEHKDVVLTEAESLESPVMRRVNDLLEQRIREVETGHGEGDMTVRRALSDLKTIAEQFKLINTIVRDEINVLKKLEKAA</sequence>
<dbReference type="InterPro" id="IPR049453">
    <property type="entry name" value="Memb_transporter_dom"/>
</dbReference>
<keyword evidence="3 7" id="KW-0812">Transmembrane</keyword>
<dbReference type="Pfam" id="PF13515">
    <property type="entry name" value="FUSC_2"/>
    <property type="match status" value="1"/>
</dbReference>
<keyword evidence="4 7" id="KW-1133">Transmembrane helix</keyword>
<dbReference type="EMBL" id="JAULBC010000002">
    <property type="protein sequence ID" value="MEX6687694.1"/>
    <property type="molecule type" value="Genomic_DNA"/>
</dbReference>
<organism evidence="10 11">
    <name type="scientific">Danxiaibacter flavus</name>
    <dbReference type="NCBI Taxonomy" id="3049108"/>
    <lineage>
        <taxon>Bacteria</taxon>
        <taxon>Pseudomonadati</taxon>
        <taxon>Bacteroidota</taxon>
        <taxon>Chitinophagia</taxon>
        <taxon>Chitinophagales</taxon>
        <taxon>Chitinophagaceae</taxon>
        <taxon>Danxiaibacter</taxon>
    </lineage>
</organism>
<evidence type="ECO:0000256" key="5">
    <source>
        <dbReference type="ARBA" id="ARBA00023136"/>
    </source>
</evidence>
<feature type="transmembrane region" description="Helical" evidence="7">
    <location>
        <begin position="76"/>
        <end position="94"/>
    </location>
</feature>
<gene>
    <name evidence="10" type="ORF">QTN47_09335</name>
</gene>
<dbReference type="PANTHER" id="PTHR30509:SF9">
    <property type="entry name" value="MULTIDRUG RESISTANCE PROTEIN MDTO"/>
    <property type="match status" value="1"/>
</dbReference>
<comment type="subcellular location">
    <subcellularLocation>
        <location evidence="1">Cell membrane</location>
        <topology evidence="1">Multi-pass membrane protein</topology>
    </subcellularLocation>
</comment>
<evidence type="ECO:0000256" key="4">
    <source>
        <dbReference type="ARBA" id="ARBA00022989"/>
    </source>
</evidence>
<evidence type="ECO:0000313" key="10">
    <source>
        <dbReference type="EMBL" id="MEX6687694.1"/>
    </source>
</evidence>
<evidence type="ECO:0000256" key="2">
    <source>
        <dbReference type="ARBA" id="ARBA00022475"/>
    </source>
</evidence>
<evidence type="ECO:0000259" key="8">
    <source>
        <dbReference type="Pfam" id="PF12805"/>
    </source>
</evidence>
<dbReference type="PANTHER" id="PTHR30509">
    <property type="entry name" value="P-HYDROXYBENZOIC ACID EFFLUX PUMP SUBUNIT-RELATED"/>
    <property type="match status" value="1"/>
</dbReference>
<feature type="transmembrane region" description="Helical" evidence="7">
    <location>
        <begin position="24"/>
        <end position="41"/>
    </location>
</feature>
<feature type="transmembrane region" description="Helical" evidence="7">
    <location>
        <begin position="411"/>
        <end position="441"/>
    </location>
</feature>
<keyword evidence="2" id="KW-1003">Cell membrane</keyword>
<evidence type="ECO:0000259" key="9">
    <source>
        <dbReference type="Pfam" id="PF13515"/>
    </source>
</evidence>
<proteinExistence type="inferred from homology"/>
<feature type="transmembrane region" description="Helical" evidence="7">
    <location>
        <begin position="478"/>
        <end position="494"/>
    </location>
</feature>
<evidence type="ECO:0000313" key="11">
    <source>
        <dbReference type="Proteomes" id="UP001560573"/>
    </source>
</evidence>
<dbReference type="Proteomes" id="UP001560573">
    <property type="component" value="Unassembled WGS sequence"/>
</dbReference>
<reference evidence="10 11" key="1">
    <citation type="submission" date="2023-07" db="EMBL/GenBank/DDBJ databases">
        <authorList>
            <person name="Lian W.-H."/>
        </authorList>
    </citation>
    <scope>NUCLEOTIDE SEQUENCE [LARGE SCALE GENOMIC DNA]</scope>
    <source>
        <strain evidence="10 11">SYSU DXS3180</strain>
    </source>
</reference>
<comment type="caution">
    <text evidence="10">The sequence shown here is derived from an EMBL/GenBank/DDBJ whole genome shotgun (WGS) entry which is preliminary data.</text>
</comment>
<comment type="similarity">
    <text evidence="6">Belongs to the YccS/YhfK family.</text>
</comment>
<dbReference type="RefSeq" id="WP_369329099.1">
    <property type="nucleotide sequence ID" value="NZ_JAULBC010000002.1"/>
</dbReference>
<feature type="transmembrane region" description="Helical" evidence="7">
    <location>
        <begin position="151"/>
        <end position="170"/>
    </location>
</feature>
<feature type="transmembrane region" description="Helical" evidence="7">
    <location>
        <begin position="100"/>
        <end position="118"/>
    </location>
</feature>
<feature type="domain" description="Integral membrane protein YccS N-terminal" evidence="8">
    <location>
        <begin position="77"/>
        <end position="353"/>
    </location>
</feature>
<dbReference type="Pfam" id="PF12805">
    <property type="entry name" value="FUSC-like"/>
    <property type="match status" value="1"/>
</dbReference>
<accession>A0ABV3ZH13</accession>
<keyword evidence="11" id="KW-1185">Reference proteome</keyword>
<evidence type="ECO:0000256" key="1">
    <source>
        <dbReference type="ARBA" id="ARBA00004651"/>
    </source>
</evidence>
<feature type="transmembrane region" description="Helical" evidence="7">
    <location>
        <begin position="529"/>
        <end position="550"/>
    </location>
</feature>
<name>A0ABV3ZH13_9BACT</name>